<dbReference type="AlphaFoldDB" id="A0A1I3YBP2"/>
<proteinExistence type="predicted"/>
<name>A0A1I3YBP2_9GAMM</name>
<reference evidence="2" key="1">
    <citation type="submission" date="2016-10" db="EMBL/GenBank/DDBJ databases">
        <authorList>
            <person name="Varghese N."/>
            <person name="Submissions S."/>
        </authorList>
    </citation>
    <scope>NUCLEOTIDE SEQUENCE [LARGE SCALE GENOMIC DNA]</scope>
    <source>
        <strain evidence="2">MO64</strain>
    </source>
</reference>
<evidence type="ECO:0000313" key="1">
    <source>
        <dbReference type="EMBL" id="SFK29278.1"/>
    </source>
</evidence>
<keyword evidence="2" id="KW-1185">Reference proteome</keyword>
<sequence length="241" mass="28840">MLSQIENSYQEFDLREKGFSDLTFFIEELLSYTKDDYFVRVPVDAYRSISARYVHTWWLQRAVYRADPAHPFLGSFAPFVEIGGSFESNLFLLMRFAYNTRDRILEKHRRYQIRSGFLFEDLIKNDLVHLGFTVLGIKRIQRKEFDVVTTRNGIIHNFQCKNVRLDYQQMESDIKTFIRHNKRIVRYFERALRKEEAREALLIAKIGLREIRHYVISRFPVFSENKRIIALRDLKRVLGGV</sequence>
<accession>A0A1I3YBP2</accession>
<dbReference type="SUPFAM" id="SSF52980">
    <property type="entry name" value="Restriction endonuclease-like"/>
    <property type="match status" value="1"/>
</dbReference>
<dbReference type="Proteomes" id="UP000198725">
    <property type="component" value="Unassembled WGS sequence"/>
</dbReference>
<organism evidence="1 2">
    <name type="scientific">Rhodanobacter glycinis</name>
    <dbReference type="NCBI Taxonomy" id="582702"/>
    <lineage>
        <taxon>Bacteria</taxon>
        <taxon>Pseudomonadati</taxon>
        <taxon>Pseudomonadota</taxon>
        <taxon>Gammaproteobacteria</taxon>
        <taxon>Lysobacterales</taxon>
        <taxon>Rhodanobacteraceae</taxon>
        <taxon>Rhodanobacter</taxon>
    </lineage>
</organism>
<dbReference type="EMBL" id="FOSR01000001">
    <property type="protein sequence ID" value="SFK29278.1"/>
    <property type="molecule type" value="Genomic_DNA"/>
</dbReference>
<protein>
    <submittedName>
        <fullName evidence="1">Uncharacterized protein</fullName>
    </submittedName>
</protein>
<gene>
    <name evidence="1" type="ORF">SAMN05192579_101419</name>
</gene>
<evidence type="ECO:0000313" key="2">
    <source>
        <dbReference type="Proteomes" id="UP000198725"/>
    </source>
</evidence>
<dbReference type="InterPro" id="IPR011335">
    <property type="entry name" value="Restrct_endonuc-II-like"/>
</dbReference>